<protein>
    <submittedName>
        <fullName evidence="1">Uncharacterized protein</fullName>
    </submittedName>
</protein>
<evidence type="ECO:0000313" key="1">
    <source>
        <dbReference type="EMBL" id="KAE9168678.1"/>
    </source>
</evidence>
<comment type="caution">
    <text evidence="1">The sequence shown here is derived from an EMBL/GenBank/DDBJ whole genome shotgun (WGS) entry which is preliminary data.</text>
</comment>
<dbReference type="EMBL" id="QXGC01004586">
    <property type="protein sequence ID" value="KAE9168678.1"/>
    <property type="molecule type" value="Genomic_DNA"/>
</dbReference>
<sequence length="69" mass="7491">MQRDEQTWRQAIPDEEAASAALVEAERALHLQLQHHRAGIPTVGDAVLEVDLRRTEYAAAVGATDEAAA</sequence>
<accession>A0A6G0MIM5</accession>
<proteinExistence type="predicted"/>
<name>A0A6G0MIM5_9STRA</name>
<evidence type="ECO:0000313" key="2">
    <source>
        <dbReference type="Proteomes" id="UP000476176"/>
    </source>
</evidence>
<dbReference type="AlphaFoldDB" id="A0A6G0MIM5"/>
<organism evidence="1 2">
    <name type="scientific">Phytophthora fragariae</name>
    <dbReference type="NCBI Taxonomy" id="53985"/>
    <lineage>
        <taxon>Eukaryota</taxon>
        <taxon>Sar</taxon>
        <taxon>Stramenopiles</taxon>
        <taxon>Oomycota</taxon>
        <taxon>Peronosporomycetes</taxon>
        <taxon>Peronosporales</taxon>
        <taxon>Peronosporaceae</taxon>
        <taxon>Phytophthora</taxon>
    </lineage>
</organism>
<feature type="non-terminal residue" evidence="1">
    <location>
        <position position="69"/>
    </location>
</feature>
<reference evidence="1 2" key="1">
    <citation type="submission" date="2018-09" db="EMBL/GenBank/DDBJ databases">
        <title>Genomic investigation of the strawberry pathogen Phytophthora fragariae indicates pathogenicity is determined by transcriptional variation in three key races.</title>
        <authorList>
            <person name="Adams T.M."/>
            <person name="Armitage A.D."/>
            <person name="Sobczyk M.K."/>
            <person name="Bates H.J."/>
            <person name="Dunwell J.M."/>
            <person name="Nellist C.F."/>
            <person name="Harrison R.J."/>
        </authorList>
    </citation>
    <scope>NUCLEOTIDE SEQUENCE [LARGE SCALE GENOMIC DNA]</scope>
    <source>
        <strain evidence="1 2">BC-23</strain>
    </source>
</reference>
<dbReference type="Proteomes" id="UP000476176">
    <property type="component" value="Unassembled WGS sequence"/>
</dbReference>
<gene>
    <name evidence="1" type="ORF">PF004_g28431</name>
</gene>